<dbReference type="CDD" id="cd00167">
    <property type="entry name" value="SANT"/>
    <property type="match status" value="1"/>
</dbReference>
<evidence type="ECO:0000313" key="3">
    <source>
        <dbReference type="Proteomes" id="UP000008672"/>
    </source>
</evidence>
<reference evidence="3" key="1">
    <citation type="submission" date="2011-08" db="EMBL/GenBank/DDBJ databases">
        <title>The draft genome of Latimeria chalumnae.</title>
        <authorList>
            <person name="Di Palma F."/>
            <person name="Alfoldi J."/>
            <person name="Johnson J."/>
            <person name="Berlin A."/>
            <person name="Gnerre S."/>
            <person name="Jaffe D."/>
            <person name="MacCallum I."/>
            <person name="Young S."/>
            <person name="Walker B.J."/>
            <person name="Lander E."/>
            <person name="Lindblad-Toh K."/>
        </authorList>
    </citation>
    <scope>NUCLEOTIDE SEQUENCE [LARGE SCALE GENOMIC DNA]</scope>
    <source>
        <strain evidence="3">Wild caught</strain>
    </source>
</reference>
<dbReference type="Gene3D" id="1.10.10.60">
    <property type="entry name" value="Homeodomain-like"/>
    <property type="match status" value="1"/>
</dbReference>
<feature type="region of interest" description="Disordered" evidence="1">
    <location>
        <begin position="87"/>
        <end position="115"/>
    </location>
</feature>
<protein>
    <recommendedName>
        <fullName evidence="4">Myb-like domain-containing protein</fullName>
    </recommendedName>
</protein>
<dbReference type="Proteomes" id="UP000008672">
    <property type="component" value="Unassembled WGS sequence"/>
</dbReference>
<organism evidence="2 3">
    <name type="scientific">Latimeria chalumnae</name>
    <name type="common">Coelacanth</name>
    <dbReference type="NCBI Taxonomy" id="7897"/>
    <lineage>
        <taxon>Eukaryota</taxon>
        <taxon>Metazoa</taxon>
        <taxon>Chordata</taxon>
        <taxon>Craniata</taxon>
        <taxon>Vertebrata</taxon>
        <taxon>Euteleostomi</taxon>
        <taxon>Coelacanthiformes</taxon>
        <taxon>Coelacanthidae</taxon>
        <taxon>Latimeria</taxon>
    </lineage>
</organism>
<name>H3AB46_LATCH</name>
<dbReference type="EMBL" id="AFYH01041573">
    <property type="status" value="NOT_ANNOTATED_CDS"/>
    <property type="molecule type" value="Genomic_DNA"/>
</dbReference>
<feature type="compositionally biased region" description="Basic and acidic residues" evidence="1">
    <location>
        <begin position="87"/>
        <end position="96"/>
    </location>
</feature>
<keyword evidence="3" id="KW-1185">Reference proteome</keyword>
<dbReference type="InterPro" id="IPR001005">
    <property type="entry name" value="SANT/Myb"/>
</dbReference>
<evidence type="ECO:0000313" key="2">
    <source>
        <dbReference type="Ensembl" id="ENSLACP00000006867.1"/>
    </source>
</evidence>
<dbReference type="SUPFAM" id="SSF46689">
    <property type="entry name" value="Homeodomain-like"/>
    <property type="match status" value="1"/>
</dbReference>
<dbReference type="InterPro" id="IPR009057">
    <property type="entry name" value="Homeodomain-like_sf"/>
</dbReference>
<evidence type="ECO:0008006" key="4">
    <source>
        <dbReference type="Google" id="ProtNLM"/>
    </source>
</evidence>
<dbReference type="AlphaFoldDB" id="H3AB46"/>
<dbReference type="GO" id="GO:0000775">
    <property type="term" value="C:chromosome, centromeric region"/>
    <property type="evidence" value="ECO:0007669"/>
    <property type="project" value="TreeGrafter"/>
</dbReference>
<dbReference type="PANTHER" id="PTHR16124">
    <property type="entry name" value="MIS18-BINDING PROTEIN 1"/>
    <property type="match status" value="1"/>
</dbReference>
<reference evidence="2" key="2">
    <citation type="submission" date="2025-08" db="UniProtKB">
        <authorList>
            <consortium name="Ensembl"/>
        </authorList>
    </citation>
    <scope>IDENTIFICATION</scope>
</reference>
<dbReference type="PANTHER" id="PTHR16124:SF3">
    <property type="entry name" value="MIS18-BINDING PROTEIN 1"/>
    <property type="match status" value="1"/>
</dbReference>
<reference evidence="2" key="3">
    <citation type="submission" date="2025-09" db="UniProtKB">
        <authorList>
            <consortium name="Ensembl"/>
        </authorList>
    </citation>
    <scope>IDENTIFICATION</scope>
</reference>
<accession>H3AB46</accession>
<dbReference type="HOGENOM" id="CLU_060754_0_0_1"/>
<dbReference type="GeneTree" id="ENSGT00390000007395"/>
<dbReference type="EMBL" id="AFYH01041572">
    <property type="status" value="NOT_ANNOTATED_CDS"/>
    <property type="molecule type" value="Genomic_DNA"/>
</dbReference>
<sequence length="287" mass="32499">MKSHSKAESMAHSCKGFSKDTVSHCKQKDLPMDNIKEVKWTVKELDSLHRAVASFPKHKSGFWLDVAMTVGTHSAMECQQKYIEEHQAKGSKEISSKKKHRTSEKNKKAGWPLDKSPVKISAGVGTLKRKQQMWDFLDQMPKDDHDDIFSTSPFQSKKIKLPTFRGSQEDDVFQLPETNPITPPSAVFPLVKTPQCNHISPGMLGSINRNNNDRYVYKLQKGRKGGSLKTWANVKVKSVSFILLLLSPKIFFLFVTGSTETSVIGKLFKPEEPVTSEEEDEDYYFSD</sequence>
<dbReference type="Bgee" id="ENSLACG00000006096">
    <property type="expression patterns" value="Expressed in post-anal tail muscle"/>
</dbReference>
<dbReference type="EMBL" id="AFYH01041574">
    <property type="status" value="NOT_ANNOTATED_CDS"/>
    <property type="molecule type" value="Genomic_DNA"/>
</dbReference>
<evidence type="ECO:0000256" key="1">
    <source>
        <dbReference type="SAM" id="MobiDB-lite"/>
    </source>
</evidence>
<dbReference type="Ensembl" id="ENSLACT00000006926.1">
    <property type="protein sequence ID" value="ENSLACP00000006867.1"/>
    <property type="gene ID" value="ENSLACG00000006096.1"/>
</dbReference>
<proteinExistence type="predicted"/>
<dbReference type="InterPro" id="IPR039110">
    <property type="entry name" value="KNL2-like"/>
</dbReference>
<dbReference type="EMBL" id="AFYH01041575">
    <property type="status" value="NOT_ANNOTATED_CDS"/>
    <property type="molecule type" value="Genomic_DNA"/>
</dbReference>